<dbReference type="PANTHER" id="PTHR11361:SF148">
    <property type="entry name" value="DNA MISMATCH REPAIR PROTEIN MSH6"/>
    <property type="match status" value="1"/>
</dbReference>
<dbReference type="Pfam" id="PF05190">
    <property type="entry name" value="MutS_IV"/>
    <property type="match status" value="1"/>
</dbReference>
<evidence type="ECO:0000256" key="3">
    <source>
        <dbReference type="ARBA" id="ARBA00022840"/>
    </source>
</evidence>
<reference evidence="8" key="1">
    <citation type="submission" date="2021-01" db="EMBL/GenBank/DDBJ databases">
        <authorList>
            <consortium name="Genoscope - CEA"/>
            <person name="William W."/>
        </authorList>
    </citation>
    <scope>NUCLEOTIDE SEQUENCE</scope>
</reference>
<dbReference type="FunFam" id="3.40.50.300:FF:003734">
    <property type="entry name" value="DNA mismatch repair protein"/>
    <property type="match status" value="1"/>
</dbReference>
<dbReference type="FunFam" id="3.40.1170.10:FF:000019">
    <property type="entry name" value="DNA mismatch repair protein"/>
    <property type="match status" value="1"/>
</dbReference>
<dbReference type="Pfam" id="PF05192">
    <property type="entry name" value="MutS_III"/>
    <property type="match status" value="1"/>
</dbReference>
<proteinExistence type="inferred from homology"/>
<dbReference type="InterPro" id="IPR017261">
    <property type="entry name" value="DNA_mismatch_repair_MutS/MSH"/>
</dbReference>
<dbReference type="PROSITE" id="PS00486">
    <property type="entry name" value="DNA_MISMATCH_REPAIR_2"/>
    <property type="match status" value="1"/>
</dbReference>
<comment type="function">
    <text evidence="4 5">Component of the post-replicative DNA mismatch repair system (MMR).</text>
</comment>
<keyword evidence="3 4" id="KW-0067">ATP-binding</keyword>
<feature type="compositionally biased region" description="Basic residues" evidence="6">
    <location>
        <begin position="19"/>
        <end position="35"/>
    </location>
</feature>
<dbReference type="OrthoDB" id="10252754at2759"/>
<evidence type="ECO:0000256" key="4">
    <source>
        <dbReference type="PIRNR" id="PIRNR037677"/>
    </source>
</evidence>
<evidence type="ECO:0000256" key="5">
    <source>
        <dbReference type="RuleBase" id="RU003756"/>
    </source>
</evidence>
<dbReference type="InterPro" id="IPR000432">
    <property type="entry name" value="DNA_mismatch_repair_MutS_C"/>
</dbReference>
<dbReference type="Pfam" id="PF01624">
    <property type="entry name" value="MutS_I"/>
    <property type="match status" value="1"/>
</dbReference>
<comment type="caution">
    <text evidence="8">The sequence shown here is derived from an EMBL/GenBank/DDBJ whole genome shotgun (WGS) entry which is preliminary data.</text>
</comment>
<dbReference type="GO" id="GO:0030983">
    <property type="term" value="F:mismatched DNA binding"/>
    <property type="evidence" value="ECO:0007669"/>
    <property type="project" value="InterPro"/>
</dbReference>
<evidence type="ECO:0000256" key="6">
    <source>
        <dbReference type="SAM" id="MobiDB-lite"/>
    </source>
</evidence>
<sequence>MRRKEDNDDDDDLFVISKKQQKKKSIKRKGSNRRLKREDNSDDDDYIPQKQNKDSSSSSELQESSEDEKPKKKSRQSYTSVKSQGGGKQKKQVKKVEKVEKQEKKQEQQECQQEEQFNMKGDDEFYRLAEESLPIFMHPEYIRDSEGRRPDEVNYDCSTIEIPNDQYQRLPPMFRQYWNAKRKHFDSIIFFRCGRWIAVLYNDAIIIAKMFNRYLGFWGKDRPCVTVYDNQLPIYQRALLEKGYKIIMIEQMEKADLANKEEGEVVRREITQMISRGTLQELGDNDNYEQRNLFVLVCSNAPHNNKQHKYIYGIAILDCTTNQFSFDQFFDDAQSNHLRSVIYNTKPVEVILCRTPPEIEKIFKNICNPTVIISKKAFRDCEFIFQQFKIEYMEPFNTQNNDSVSNLFQDIVLPTHKDEPEPKIDIDINQELYSDSKEVITQKQTVQKYQLSPDYPNLLIELEKQFYHEQKQSNNEDDESVFYSYYFSIQSLYLLLCYLRQLLINDSVYRRGKFNFLDSYFNKKVNLYLDSQALESLEIFNVNLQTKLTTSGSLFNYLDRCITPAGKRLLTKWVQSPLQNYQLIIERQECIKELCDIQEKCFEFQKRIKQLPDLERAIIKCFNTIHSHKLKAVPITGGESIRLIKLKEIKSVLINIRLGAESFKIFNSDIKQFKSKKLKEILNYNQIIKMLKQTLEELEKYLIIDDNEEPKPVKGISPEYDLTLDKFNEITQGLDDELERWRKKLKCPNIVYTHARMRYQLEIPEQYLEGNQRPKELIITSKRQGFQRFQTTFIEEQIYKLRIVEEELSQKLLPFINEYFTKFYSYRKQFFQLISYLSEADCLISLALVSNEQKVSCFPIICKNTDERVCQLIEAYHPCLLQNKDIQWVPNTIEFNDSIDTLLLTGPNMSGKSTLLRLMGVSIILAQIGCAVPAKQFTLNPFDRIFSRLGASDRLLEGKSTFFIELEETKTILDNCTSRSLVIIDELGRGTSTYDGVALASAVLRYLSEKIKPMTLFATHYHILLDEFELFKNIQQCVMQHYQENNQVIFKYKLIEGVAQKSFATNVAQIAGIPKQVIAQAKQMEAKITKEESKINKNRLILQKFNDIIKQLF</sequence>
<keyword evidence="2 4" id="KW-0547">Nucleotide-binding</keyword>
<dbReference type="GO" id="GO:0140664">
    <property type="term" value="F:ATP-dependent DNA damage sensor activity"/>
    <property type="evidence" value="ECO:0007669"/>
    <property type="project" value="InterPro"/>
</dbReference>
<evidence type="ECO:0000256" key="1">
    <source>
        <dbReference type="ARBA" id="ARBA00006271"/>
    </source>
</evidence>
<dbReference type="GO" id="GO:0006298">
    <property type="term" value="P:mismatch repair"/>
    <property type="evidence" value="ECO:0007669"/>
    <property type="project" value="InterPro"/>
</dbReference>
<keyword evidence="4 5" id="KW-0238">DNA-binding</keyword>
<dbReference type="SMART" id="SM00534">
    <property type="entry name" value="MUTSac"/>
    <property type="match status" value="1"/>
</dbReference>
<dbReference type="Proteomes" id="UP000692954">
    <property type="component" value="Unassembled WGS sequence"/>
</dbReference>
<keyword evidence="4 5" id="KW-0234">DNA repair</keyword>
<keyword evidence="4 5" id="KW-0227">DNA damage</keyword>
<name>A0A8S1RHD4_9CILI</name>
<dbReference type="InterPro" id="IPR045076">
    <property type="entry name" value="MutS"/>
</dbReference>
<feature type="domain" description="DNA mismatch repair proteins mutS family" evidence="7">
    <location>
        <begin position="980"/>
        <end position="996"/>
    </location>
</feature>
<evidence type="ECO:0000256" key="2">
    <source>
        <dbReference type="ARBA" id="ARBA00022741"/>
    </source>
</evidence>
<keyword evidence="9" id="KW-1185">Reference proteome</keyword>
<dbReference type="InterPro" id="IPR007695">
    <property type="entry name" value="DNA_mismatch_repair_MutS-lik_N"/>
</dbReference>
<dbReference type="AlphaFoldDB" id="A0A8S1RHD4"/>
<dbReference type="InterPro" id="IPR007861">
    <property type="entry name" value="DNA_mismatch_repair_MutS_clamp"/>
</dbReference>
<dbReference type="Pfam" id="PF00488">
    <property type="entry name" value="MutS_V"/>
    <property type="match status" value="1"/>
</dbReference>
<dbReference type="GO" id="GO:0032301">
    <property type="term" value="C:MutSalpha complex"/>
    <property type="evidence" value="ECO:0007669"/>
    <property type="project" value="TreeGrafter"/>
</dbReference>
<protein>
    <recommendedName>
        <fullName evidence="4">DNA mismatch repair protein</fullName>
    </recommendedName>
</protein>
<accession>A0A8S1RHD4</accession>
<evidence type="ECO:0000313" key="9">
    <source>
        <dbReference type="Proteomes" id="UP000692954"/>
    </source>
</evidence>
<dbReference type="Pfam" id="PF05188">
    <property type="entry name" value="MutS_II"/>
    <property type="match status" value="1"/>
</dbReference>
<dbReference type="PANTHER" id="PTHR11361">
    <property type="entry name" value="DNA MISMATCH REPAIR PROTEIN MUTS FAMILY MEMBER"/>
    <property type="match status" value="1"/>
</dbReference>
<gene>
    <name evidence="8" type="ORF">PSON_ATCC_30995.1.T1690080</name>
</gene>
<dbReference type="EMBL" id="CAJJDN010000169">
    <property type="protein sequence ID" value="CAD8126683.1"/>
    <property type="molecule type" value="Genomic_DNA"/>
</dbReference>
<dbReference type="InterPro" id="IPR007860">
    <property type="entry name" value="DNA_mmatch_repair_MutS_con_dom"/>
</dbReference>
<evidence type="ECO:0000313" key="8">
    <source>
        <dbReference type="EMBL" id="CAD8126683.1"/>
    </source>
</evidence>
<dbReference type="GO" id="GO:0005524">
    <property type="term" value="F:ATP binding"/>
    <property type="evidence" value="ECO:0007669"/>
    <property type="project" value="UniProtKB-KW"/>
</dbReference>
<feature type="region of interest" description="Disordered" evidence="6">
    <location>
        <begin position="1"/>
        <end position="116"/>
    </location>
</feature>
<dbReference type="PIRSF" id="PIRSF037677">
    <property type="entry name" value="DNA_mis_repair_Msh6"/>
    <property type="match status" value="1"/>
</dbReference>
<feature type="compositionally biased region" description="Basic and acidic residues" evidence="6">
    <location>
        <begin position="94"/>
        <end position="108"/>
    </location>
</feature>
<organism evidence="8 9">
    <name type="scientific">Paramecium sonneborni</name>
    <dbReference type="NCBI Taxonomy" id="65129"/>
    <lineage>
        <taxon>Eukaryota</taxon>
        <taxon>Sar</taxon>
        <taxon>Alveolata</taxon>
        <taxon>Ciliophora</taxon>
        <taxon>Intramacronucleata</taxon>
        <taxon>Oligohymenophorea</taxon>
        <taxon>Peniculida</taxon>
        <taxon>Parameciidae</taxon>
        <taxon>Paramecium</taxon>
    </lineage>
</organism>
<evidence type="ECO:0000259" key="7">
    <source>
        <dbReference type="PROSITE" id="PS00486"/>
    </source>
</evidence>
<comment type="similarity">
    <text evidence="1 4 5">Belongs to the DNA mismatch repair MutS family.</text>
</comment>
<dbReference type="SMART" id="SM00533">
    <property type="entry name" value="MUTSd"/>
    <property type="match status" value="1"/>
</dbReference>
<dbReference type="InterPro" id="IPR007696">
    <property type="entry name" value="DNA_mismatch_repair_MutS_core"/>
</dbReference>